<dbReference type="Pfam" id="PF13409">
    <property type="entry name" value="GST_N_2"/>
    <property type="match status" value="1"/>
</dbReference>
<evidence type="ECO:0000313" key="3">
    <source>
        <dbReference type="Proteomes" id="UP000486351"/>
    </source>
</evidence>
<dbReference type="PANTHER" id="PTHR43968">
    <property type="match status" value="1"/>
</dbReference>
<dbReference type="AlphaFoldDB" id="A0A6G0Q8S6"/>
<dbReference type="InterPro" id="IPR036282">
    <property type="entry name" value="Glutathione-S-Trfase_C_sf"/>
</dbReference>
<dbReference type="GO" id="GO:0005829">
    <property type="term" value="C:cytosol"/>
    <property type="evidence" value="ECO:0007669"/>
    <property type="project" value="InterPro"/>
</dbReference>
<evidence type="ECO:0000313" key="2">
    <source>
        <dbReference type="EMBL" id="KAE9275513.1"/>
    </source>
</evidence>
<name>A0A6G0Q8S6_9STRA</name>
<dbReference type="CDD" id="cd03199">
    <property type="entry name" value="GST_C_GRX2"/>
    <property type="match status" value="1"/>
</dbReference>
<organism evidence="2 3">
    <name type="scientific">Phytophthora fragariae</name>
    <dbReference type="NCBI Taxonomy" id="53985"/>
    <lineage>
        <taxon>Eukaryota</taxon>
        <taxon>Sar</taxon>
        <taxon>Stramenopiles</taxon>
        <taxon>Oomycota</taxon>
        <taxon>Peronosporomycetes</taxon>
        <taxon>Peronosporales</taxon>
        <taxon>Peronosporaceae</taxon>
        <taxon>Phytophthora</taxon>
    </lineage>
</organism>
<accession>A0A6G0Q8S6</accession>
<dbReference type="InterPro" id="IPR007494">
    <property type="entry name" value="Glutaredoxin2_C"/>
</dbReference>
<dbReference type="SUPFAM" id="SSF47616">
    <property type="entry name" value="GST C-terminal domain-like"/>
    <property type="match status" value="1"/>
</dbReference>
<dbReference type="Pfam" id="PF04399">
    <property type="entry name" value="Glutaredoxin2_C"/>
    <property type="match status" value="1"/>
</dbReference>
<dbReference type="InterPro" id="IPR050983">
    <property type="entry name" value="GST_Omega/HSP26"/>
</dbReference>
<dbReference type="InterPro" id="IPR036249">
    <property type="entry name" value="Thioredoxin-like_sf"/>
</dbReference>
<dbReference type="InterPro" id="IPR011767">
    <property type="entry name" value="GLR_AS"/>
</dbReference>
<dbReference type="PROSITE" id="PS50404">
    <property type="entry name" value="GST_NTER"/>
    <property type="match status" value="1"/>
</dbReference>
<feature type="domain" description="GST N-terminal" evidence="1">
    <location>
        <begin position="43"/>
        <end position="121"/>
    </location>
</feature>
<dbReference type="Proteomes" id="UP000486351">
    <property type="component" value="Unassembled WGS sequence"/>
</dbReference>
<dbReference type="SUPFAM" id="SSF52833">
    <property type="entry name" value="Thioredoxin-like"/>
    <property type="match status" value="1"/>
</dbReference>
<dbReference type="NCBIfam" id="TIGR02182">
    <property type="entry name" value="GRXB"/>
    <property type="match status" value="1"/>
</dbReference>
<dbReference type="PROSITE" id="PS00195">
    <property type="entry name" value="GLUTAREDOXIN_1"/>
    <property type="match status" value="1"/>
</dbReference>
<dbReference type="EMBL" id="QXFY01004764">
    <property type="protein sequence ID" value="KAE9275513.1"/>
    <property type="molecule type" value="Genomic_DNA"/>
</dbReference>
<dbReference type="NCBIfam" id="NF007702">
    <property type="entry name" value="PRK10387.1"/>
    <property type="match status" value="1"/>
</dbReference>
<sequence>MSDMAKIGAAVTVGAALGAAVKSMWGLARVETISPKGSKKEKPAVTLFVYDHCPFCARVRVILGLKQVPHELAFMASHDETTPVELVGSKQAPILLLPSGRALTESMDIVQYVDTHYGGPVVLASPSGREDIEKWIEAAAPVFNTLYHPRAHMAPFAEFAQQESRDYYRAKKEKSMGSFEEALKRSPQLVEEANRMLELLAAMFYSDHSVNKALCYDDIDLFGRLRCLTLVRGIKWPSNVREFLDQLAKVGDVPLLDNMAMY</sequence>
<dbReference type="InterPro" id="IPR011901">
    <property type="entry name" value="Grx2"/>
</dbReference>
<evidence type="ECO:0000259" key="1">
    <source>
        <dbReference type="PROSITE" id="PS50404"/>
    </source>
</evidence>
<dbReference type="Gene3D" id="1.20.1050.10">
    <property type="match status" value="1"/>
</dbReference>
<comment type="caution">
    <text evidence="2">The sequence shown here is derived from an EMBL/GenBank/DDBJ whole genome shotgun (WGS) entry which is preliminary data.</text>
</comment>
<gene>
    <name evidence="2" type="ORF">PF008_g29335</name>
</gene>
<dbReference type="Gene3D" id="3.40.30.10">
    <property type="entry name" value="Glutaredoxin"/>
    <property type="match status" value="1"/>
</dbReference>
<proteinExistence type="predicted"/>
<dbReference type="InterPro" id="IPR004045">
    <property type="entry name" value="Glutathione_S-Trfase_N"/>
</dbReference>
<protein>
    <recommendedName>
        <fullName evidence="1">GST N-terminal domain-containing protein</fullName>
    </recommendedName>
</protein>
<dbReference type="PANTHER" id="PTHR43968:SF6">
    <property type="entry name" value="GLUTATHIONE S-TRANSFERASE OMEGA"/>
    <property type="match status" value="1"/>
</dbReference>
<reference evidence="2 3" key="1">
    <citation type="submission" date="2018-09" db="EMBL/GenBank/DDBJ databases">
        <title>Genomic investigation of the strawberry pathogen Phytophthora fragariae indicates pathogenicity is determined by transcriptional variation in three key races.</title>
        <authorList>
            <person name="Adams T.M."/>
            <person name="Armitage A.D."/>
            <person name="Sobczyk M.K."/>
            <person name="Bates H.J."/>
            <person name="Dunwell J.M."/>
            <person name="Nellist C.F."/>
            <person name="Harrison R.J."/>
        </authorList>
    </citation>
    <scope>NUCLEOTIDE SEQUENCE [LARGE SCALE GENOMIC DNA]</scope>
    <source>
        <strain evidence="2 3">NOV-77</strain>
    </source>
</reference>